<protein>
    <recommendedName>
        <fullName evidence="3">GIY-YIG domain-containing protein</fullName>
    </recommendedName>
</protein>
<dbReference type="InterPro" id="IPR035901">
    <property type="entry name" value="GIY-YIG_endonuc_sf"/>
</dbReference>
<dbReference type="InterPro" id="IPR050190">
    <property type="entry name" value="UPF0213_domain"/>
</dbReference>
<evidence type="ECO:0000256" key="1">
    <source>
        <dbReference type="ARBA" id="ARBA00007435"/>
    </source>
</evidence>
<evidence type="ECO:0000259" key="3">
    <source>
        <dbReference type="PROSITE" id="PS50164"/>
    </source>
</evidence>
<sequence>MVDALSNNPEETKRSTAGQSVEGQSVEGQAVRWSLYIVQTAQGMLYTGISTDVDRRFKAHCDGKGARALRGKGPLQLIWQQTVASQRQALRLEYRIKRLPQKKKWALCQGQLTLSALIAHWQLAEEKNAGQVGKNLDQVSKCSESR</sequence>
<dbReference type="RefSeq" id="WP_068997218.1">
    <property type="nucleotide sequence ID" value="NZ_MDTQ01000001.1"/>
</dbReference>
<feature type="domain" description="GIY-YIG" evidence="3">
    <location>
        <begin position="31"/>
        <end position="106"/>
    </location>
</feature>
<proteinExistence type="inferred from homology"/>
<evidence type="ECO:0000313" key="4">
    <source>
        <dbReference type="EMBL" id="ODC02823.1"/>
    </source>
</evidence>
<reference evidence="4 5" key="1">
    <citation type="submission" date="2016-08" db="EMBL/GenBank/DDBJ databases">
        <authorList>
            <person name="Seilhamer J.J."/>
        </authorList>
    </citation>
    <scope>NUCLEOTIDE SEQUENCE [LARGE SCALE GENOMIC DNA]</scope>
    <source>
        <strain evidence="4 5">PH27A</strain>
    </source>
</reference>
<evidence type="ECO:0000256" key="2">
    <source>
        <dbReference type="SAM" id="MobiDB-lite"/>
    </source>
</evidence>
<comment type="similarity">
    <text evidence="1">Belongs to the UPF0213 family.</text>
</comment>
<dbReference type="Gene3D" id="3.40.1440.10">
    <property type="entry name" value="GIY-YIG endonuclease"/>
    <property type="match status" value="1"/>
</dbReference>
<dbReference type="AlphaFoldDB" id="A0A1E2V7D1"/>
<dbReference type="EMBL" id="MDTQ01000001">
    <property type="protein sequence ID" value="ODC02823.1"/>
    <property type="molecule type" value="Genomic_DNA"/>
</dbReference>
<dbReference type="STRING" id="197479.BFW38_03915"/>
<dbReference type="Proteomes" id="UP000094291">
    <property type="component" value="Unassembled WGS sequence"/>
</dbReference>
<organism evidence="4 5">
    <name type="scientific">Terasakiispira papahanaumokuakeensis</name>
    <dbReference type="NCBI Taxonomy" id="197479"/>
    <lineage>
        <taxon>Bacteria</taxon>
        <taxon>Pseudomonadati</taxon>
        <taxon>Pseudomonadota</taxon>
        <taxon>Gammaproteobacteria</taxon>
        <taxon>Oceanospirillales</taxon>
        <taxon>Terasakiispira</taxon>
    </lineage>
</organism>
<dbReference type="PANTHER" id="PTHR34477:SF1">
    <property type="entry name" value="UPF0213 PROTEIN YHBQ"/>
    <property type="match status" value="1"/>
</dbReference>
<evidence type="ECO:0000313" key="5">
    <source>
        <dbReference type="Proteomes" id="UP000094291"/>
    </source>
</evidence>
<comment type="caution">
    <text evidence="4">The sequence shown here is derived from an EMBL/GenBank/DDBJ whole genome shotgun (WGS) entry which is preliminary data.</text>
</comment>
<dbReference type="PROSITE" id="PS50164">
    <property type="entry name" value="GIY_YIG"/>
    <property type="match status" value="1"/>
</dbReference>
<dbReference type="SUPFAM" id="SSF82771">
    <property type="entry name" value="GIY-YIG endonuclease"/>
    <property type="match status" value="1"/>
</dbReference>
<keyword evidence="5" id="KW-1185">Reference proteome</keyword>
<dbReference type="OrthoDB" id="9797095at2"/>
<accession>A0A1E2V7D1</accession>
<dbReference type="PANTHER" id="PTHR34477">
    <property type="entry name" value="UPF0213 PROTEIN YHBQ"/>
    <property type="match status" value="1"/>
</dbReference>
<dbReference type="InterPro" id="IPR000305">
    <property type="entry name" value="GIY-YIG_endonuc"/>
</dbReference>
<dbReference type="Pfam" id="PF01541">
    <property type="entry name" value="GIY-YIG"/>
    <property type="match status" value="1"/>
</dbReference>
<dbReference type="CDD" id="cd10456">
    <property type="entry name" value="GIY-YIG_UPF0213"/>
    <property type="match status" value="1"/>
</dbReference>
<name>A0A1E2V7D1_9GAMM</name>
<gene>
    <name evidence="4" type="ORF">BFW38_03915</name>
</gene>
<feature type="region of interest" description="Disordered" evidence="2">
    <location>
        <begin position="1"/>
        <end position="23"/>
    </location>
</feature>